<keyword evidence="7" id="KW-1185">Reference proteome</keyword>
<evidence type="ECO:0000259" key="5">
    <source>
        <dbReference type="SMART" id="SM00382"/>
    </source>
</evidence>
<dbReference type="FunFam" id="3.40.50.300:FF:001091">
    <property type="entry name" value="Probable disease resistance protein At1g61300"/>
    <property type="match status" value="1"/>
</dbReference>
<dbReference type="Pfam" id="PF00931">
    <property type="entry name" value="NB-ARC"/>
    <property type="match status" value="1"/>
</dbReference>
<reference evidence="6 7" key="1">
    <citation type="submission" date="2019-12" db="EMBL/GenBank/DDBJ databases">
        <authorList>
            <person name="Alioto T."/>
            <person name="Alioto T."/>
            <person name="Gomez Garrido J."/>
        </authorList>
    </citation>
    <scope>NUCLEOTIDE SEQUENCE [LARGE SCALE GENOMIC DNA]</scope>
</reference>
<dbReference type="InterPro" id="IPR050905">
    <property type="entry name" value="Plant_NBS-LRR"/>
</dbReference>
<comment type="similarity">
    <text evidence="1">Belongs to the disease resistance NB-LRR family.</text>
</comment>
<dbReference type="EMBL" id="CACTIH010007388">
    <property type="protein sequence ID" value="CAA3012066.1"/>
    <property type="molecule type" value="Genomic_DNA"/>
</dbReference>
<dbReference type="InterPro" id="IPR027417">
    <property type="entry name" value="P-loop_NTPase"/>
</dbReference>
<evidence type="ECO:0000256" key="3">
    <source>
        <dbReference type="ARBA" id="ARBA00022821"/>
    </source>
</evidence>
<dbReference type="PANTHER" id="PTHR33463:SF198">
    <property type="entry name" value="RPP4C3"/>
    <property type="match status" value="1"/>
</dbReference>
<dbReference type="GO" id="GO:0006952">
    <property type="term" value="P:defense response"/>
    <property type="evidence" value="ECO:0007669"/>
    <property type="project" value="UniProtKB-KW"/>
</dbReference>
<keyword evidence="4" id="KW-0067">ATP-binding</keyword>
<accession>A0A8S0U0A3</accession>
<dbReference type="OrthoDB" id="1579323at2759"/>
<sequence>MAEGIAYSIVGKLAEYTVDPILRQIKNSEIIGEEVSSWLLKVDDLKEKSDEVLDSVAASEMWCLFNRCPNLKTRYLLSRRATKKTIEADKLKVEGTFERVSCPGPSVQVLNLTSHEDLETRLSTKKNIKDALKDKDTSIIGICGMPGVGKTTMAKEIVNELKDEKVFEEVAFAVVSSDLDINKIQDQLAEMLGLKIEEKTNKDARAERLHERIKGNDGKSILVVLDDVWGEIDLGTIGIPSPSGQEGLKIMFTMRNEEDESIPIENLVRYARGLELFKKTEKLYETRDRAYSIVDNLKSCNLLQPDEKEDEVKLHDVIRDFCLQMASEDKRGYLATHAGLIGWPEHDADDSYSAISITFDKLDQLQSGLKYPNVKLLRMICCKEGECKISEEFFKDMKELFLN</sequence>
<dbReference type="AlphaFoldDB" id="A0A8S0U0A3"/>
<evidence type="ECO:0000256" key="4">
    <source>
        <dbReference type="ARBA" id="ARBA00022840"/>
    </source>
</evidence>
<comment type="caution">
    <text evidence="6">The sequence shown here is derived from an EMBL/GenBank/DDBJ whole genome shotgun (WGS) entry which is preliminary data.</text>
</comment>
<dbReference type="SMART" id="SM00382">
    <property type="entry name" value="AAA"/>
    <property type="match status" value="1"/>
</dbReference>
<organism evidence="6 7">
    <name type="scientific">Olea europaea subsp. europaea</name>
    <dbReference type="NCBI Taxonomy" id="158383"/>
    <lineage>
        <taxon>Eukaryota</taxon>
        <taxon>Viridiplantae</taxon>
        <taxon>Streptophyta</taxon>
        <taxon>Embryophyta</taxon>
        <taxon>Tracheophyta</taxon>
        <taxon>Spermatophyta</taxon>
        <taxon>Magnoliopsida</taxon>
        <taxon>eudicotyledons</taxon>
        <taxon>Gunneridae</taxon>
        <taxon>Pentapetalae</taxon>
        <taxon>asterids</taxon>
        <taxon>lamiids</taxon>
        <taxon>Lamiales</taxon>
        <taxon>Oleaceae</taxon>
        <taxon>Oleeae</taxon>
        <taxon>Olea</taxon>
    </lineage>
</organism>
<evidence type="ECO:0000313" key="6">
    <source>
        <dbReference type="EMBL" id="CAA3012066.1"/>
    </source>
</evidence>
<dbReference type="Gene3D" id="3.40.50.300">
    <property type="entry name" value="P-loop containing nucleotide triphosphate hydrolases"/>
    <property type="match status" value="1"/>
</dbReference>
<keyword evidence="2" id="KW-0547">Nucleotide-binding</keyword>
<feature type="domain" description="AAA+ ATPase" evidence="5">
    <location>
        <begin position="136"/>
        <end position="282"/>
    </location>
</feature>
<dbReference type="GO" id="GO:0005524">
    <property type="term" value="F:ATP binding"/>
    <property type="evidence" value="ECO:0007669"/>
    <property type="project" value="UniProtKB-KW"/>
</dbReference>
<gene>
    <name evidence="6" type="ORF">OLEA9_A067276</name>
</gene>
<dbReference type="PANTHER" id="PTHR33463">
    <property type="entry name" value="NB-ARC DOMAIN-CONTAINING PROTEIN-RELATED"/>
    <property type="match status" value="1"/>
</dbReference>
<dbReference type="GO" id="GO:0043531">
    <property type="term" value="F:ADP binding"/>
    <property type="evidence" value="ECO:0007669"/>
    <property type="project" value="InterPro"/>
</dbReference>
<name>A0A8S0U0A3_OLEEU</name>
<dbReference type="InterPro" id="IPR003593">
    <property type="entry name" value="AAA+_ATPase"/>
</dbReference>
<dbReference type="SUPFAM" id="SSF52540">
    <property type="entry name" value="P-loop containing nucleoside triphosphate hydrolases"/>
    <property type="match status" value="1"/>
</dbReference>
<dbReference type="Gramene" id="OE9A067276T1">
    <property type="protein sequence ID" value="OE9A067276C1"/>
    <property type="gene ID" value="OE9A067276"/>
</dbReference>
<keyword evidence="3" id="KW-0611">Plant defense</keyword>
<dbReference type="InterPro" id="IPR002182">
    <property type="entry name" value="NB-ARC"/>
</dbReference>
<evidence type="ECO:0000256" key="1">
    <source>
        <dbReference type="ARBA" id="ARBA00008894"/>
    </source>
</evidence>
<dbReference type="PRINTS" id="PR00364">
    <property type="entry name" value="DISEASERSIST"/>
</dbReference>
<proteinExistence type="inferred from homology"/>
<dbReference type="Proteomes" id="UP000594638">
    <property type="component" value="Unassembled WGS sequence"/>
</dbReference>
<evidence type="ECO:0000313" key="7">
    <source>
        <dbReference type="Proteomes" id="UP000594638"/>
    </source>
</evidence>
<evidence type="ECO:0000256" key="2">
    <source>
        <dbReference type="ARBA" id="ARBA00022741"/>
    </source>
</evidence>
<protein>
    <submittedName>
        <fullName evidence="6">Disease resistance At4g27190-like</fullName>
    </submittedName>
</protein>